<evidence type="ECO:0000256" key="1">
    <source>
        <dbReference type="SAM" id="MobiDB-lite"/>
    </source>
</evidence>
<feature type="compositionally biased region" description="Polar residues" evidence="1">
    <location>
        <begin position="68"/>
        <end position="113"/>
    </location>
</feature>
<evidence type="ECO:0000313" key="3">
    <source>
        <dbReference type="Proteomes" id="UP000618579"/>
    </source>
</evidence>
<keyword evidence="3" id="KW-1185">Reference proteome</keyword>
<sequence>MKSVISFRLRKHLDADLISAISQMDETILKDLCRDGLRLMLGIRTTKQIEVTEKTLNIPARRIETNPDIPSQGTKQHADPQRTQARPASIPLTNNKKGPANNAGTHWTPSGKK</sequence>
<protein>
    <submittedName>
        <fullName evidence="2">Uncharacterized protein</fullName>
    </submittedName>
</protein>
<name>A0ABX1ZR26_9BACL</name>
<organism evidence="2 3">
    <name type="scientific">Paenibacillus planticolens</name>
    <dbReference type="NCBI Taxonomy" id="2654976"/>
    <lineage>
        <taxon>Bacteria</taxon>
        <taxon>Bacillati</taxon>
        <taxon>Bacillota</taxon>
        <taxon>Bacilli</taxon>
        <taxon>Bacillales</taxon>
        <taxon>Paenibacillaceae</taxon>
        <taxon>Paenibacillus</taxon>
    </lineage>
</organism>
<dbReference type="Proteomes" id="UP000618579">
    <property type="component" value="Unassembled WGS sequence"/>
</dbReference>
<reference evidence="2 3" key="1">
    <citation type="submission" date="2019-10" db="EMBL/GenBank/DDBJ databases">
        <title>Description of Paenibacillus pedi sp. nov.</title>
        <authorList>
            <person name="Carlier A."/>
            <person name="Qi S."/>
        </authorList>
    </citation>
    <scope>NUCLEOTIDE SEQUENCE [LARGE SCALE GENOMIC DNA]</scope>
    <source>
        <strain evidence="2 3">LMG 31457</strain>
    </source>
</reference>
<accession>A0ABX1ZR26</accession>
<proteinExistence type="predicted"/>
<gene>
    <name evidence="2" type="ORF">GC097_15000</name>
</gene>
<dbReference type="RefSeq" id="WP_171684146.1">
    <property type="nucleotide sequence ID" value="NZ_WHNZ01000030.1"/>
</dbReference>
<dbReference type="EMBL" id="WHNZ01000030">
    <property type="protein sequence ID" value="NOV01323.1"/>
    <property type="molecule type" value="Genomic_DNA"/>
</dbReference>
<evidence type="ECO:0000313" key="2">
    <source>
        <dbReference type="EMBL" id="NOV01323.1"/>
    </source>
</evidence>
<feature type="region of interest" description="Disordered" evidence="1">
    <location>
        <begin position="57"/>
        <end position="113"/>
    </location>
</feature>
<comment type="caution">
    <text evidence="2">The sequence shown here is derived from an EMBL/GenBank/DDBJ whole genome shotgun (WGS) entry which is preliminary data.</text>
</comment>